<dbReference type="STRING" id="472759.Nhal_2713"/>
<evidence type="ECO:0000256" key="1">
    <source>
        <dbReference type="SAM" id="Phobius"/>
    </source>
</evidence>
<evidence type="ECO:0000313" key="3">
    <source>
        <dbReference type="Proteomes" id="UP000001844"/>
    </source>
</evidence>
<protein>
    <submittedName>
        <fullName evidence="2">Uncharacterized protein</fullName>
    </submittedName>
</protein>
<dbReference type="KEGG" id="nhl:Nhal_2713"/>
<dbReference type="AlphaFoldDB" id="D5BXA5"/>
<keyword evidence="1" id="KW-1133">Transmembrane helix</keyword>
<keyword evidence="1" id="KW-0812">Transmembrane</keyword>
<dbReference type="Proteomes" id="UP000001844">
    <property type="component" value="Chromosome"/>
</dbReference>
<evidence type="ECO:0000313" key="2">
    <source>
        <dbReference type="EMBL" id="ADE15788.1"/>
    </source>
</evidence>
<dbReference type="HOGENOM" id="CLU_220626_0_0_6"/>
<organism evidence="2 3">
    <name type="scientific">Nitrosococcus halophilus (strain Nc4)</name>
    <dbReference type="NCBI Taxonomy" id="472759"/>
    <lineage>
        <taxon>Bacteria</taxon>
        <taxon>Pseudomonadati</taxon>
        <taxon>Pseudomonadota</taxon>
        <taxon>Gammaproteobacteria</taxon>
        <taxon>Chromatiales</taxon>
        <taxon>Chromatiaceae</taxon>
        <taxon>Nitrosococcus</taxon>
    </lineage>
</organism>
<keyword evidence="1" id="KW-0472">Membrane</keyword>
<name>D5BXA5_NITHN</name>
<accession>D5BXA5</accession>
<proteinExistence type="predicted"/>
<keyword evidence="3" id="KW-1185">Reference proteome</keyword>
<sequence length="35" mass="3961">MKMIIANEANSFNLFNFLILLYSLCLCGDPMSYLG</sequence>
<gene>
    <name evidence="2" type="ordered locus">Nhal_2713</name>
</gene>
<feature type="transmembrane region" description="Helical" evidence="1">
    <location>
        <begin position="12"/>
        <end position="33"/>
    </location>
</feature>
<dbReference type="EMBL" id="CP001798">
    <property type="protein sequence ID" value="ADE15788.1"/>
    <property type="molecule type" value="Genomic_DNA"/>
</dbReference>
<reference evidence="3" key="1">
    <citation type="submission" date="2010-04" db="EMBL/GenBank/DDBJ databases">
        <title>Complete genome sequence of Nitrosococcus halophilus Nc4, a salt-adapted, aerobic obligate ammonia-oxidizing sulfur purple bacterium.</title>
        <authorList>
            <consortium name="US DOE Joint Genome Institute"/>
            <person name="Campbell M.A."/>
            <person name="Malfatti S.A."/>
            <person name="Chain P.S.G."/>
            <person name="Heidelberg J.F."/>
            <person name="Ward B.B."/>
            <person name="Klotz M.G."/>
        </authorList>
    </citation>
    <scope>NUCLEOTIDE SEQUENCE [LARGE SCALE GENOMIC DNA]</scope>
    <source>
        <strain evidence="3">Nc4</strain>
    </source>
</reference>